<evidence type="ECO:0000256" key="1">
    <source>
        <dbReference type="SAM" id="MobiDB-lite"/>
    </source>
</evidence>
<keyword evidence="3" id="KW-1185">Reference proteome</keyword>
<feature type="compositionally biased region" description="Low complexity" evidence="1">
    <location>
        <begin position="7"/>
        <end position="19"/>
    </location>
</feature>
<name>A0ABT3V0Q2_9ACTN</name>
<organism evidence="2 3">
    <name type="scientific">Streptomyces ortus</name>
    <dbReference type="NCBI Taxonomy" id="2867268"/>
    <lineage>
        <taxon>Bacteria</taxon>
        <taxon>Bacillati</taxon>
        <taxon>Actinomycetota</taxon>
        <taxon>Actinomycetes</taxon>
        <taxon>Kitasatosporales</taxon>
        <taxon>Streptomycetaceae</taxon>
        <taxon>Streptomyces</taxon>
    </lineage>
</organism>
<evidence type="ECO:0000313" key="3">
    <source>
        <dbReference type="Proteomes" id="UP001165590"/>
    </source>
</evidence>
<evidence type="ECO:0000313" key="2">
    <source>
        <dbReference type="EMBL" id="MCX4232215.1"/>
    </source>
</evidence>
<dbReference type="EMBL" id="JAIFZO010000002">
    <property type="protein sequence ID" value="MCX4232215.1"/>
    <property type="molecule type" value="Genomic_DNA"/>
</dbReference>
<reference evidence="2" key="1">
    <citation type="journal article" date="2022" name="bioRxiv">
        <title>Discovery and biosynthetic assessment of Streptomyces ortus sp nov. isolated from a deep-sea sponge.</title>
        <authorList>
            <person name="Williams S.E."/>
        </authorList>
    </citation>
    <scope>NUCLEOTIDE SEQUENCE</scope>
    <source>
        <strain evidence="2">A15ISP2-DRY2</strain>
    </source>
</reference>
<sequence length="74" mass="8167">MPEDSQGHPGSQGPQGPHQPVDPPIYTAMMRAWSDRGRTLPGHHDPEWARLVAPSAMYAYGRFSATRDPRGDGR</sequence>
<accession>A0ABT3V0Q2</accession>
<feature type="region of interest" description="Disordered" evidence="1">
    <location>
        <begin position="1"/>
        <end position="25"/>
    </location>
</feature>
<evidence type="ECO:0008006" key="4">
    <source>
        <dbReference type="Google" id="ProtNLM"/>
    </source>
</evidence>
<dbReference type="Proteomes" id="UP001165590">
    <property type="component" value="Unassembled WGS sequence"/>
</dbReference>
<gene>
    <name evidence="2" type="ORF">K3769_05345</name>
</gene>
<proteinExistence type="predicted"/>
<comment type="caution">
    <text evidence="2">The sequence shown here is derived from an EMBL/GenBank/DDBJ whole genome shotgun (WGS) entry which is preliminary data.</text>
</comment>
<protein>
    <recommendedName>
        <fullName evidence="4">DUF2934 domain-containing protein</fullName>
    </recommendedName>
</protein>